<evidence type="ECO:0000256" key="1">
    <source>
        <dbReference type="SAM" id="SignalP"/>
    </source>
</evidence>
<evidence type="ECO:0000313" key="3">
    <source>
        <dbReference type="EMBL" id="HIS65673.1"/>
    </source>
</evidence>
<dbReference type="SUPFAM" id="SSF54001">
    <property type="entry name" value="Cysteine proteinases"/>
    <property type="match status" value="1"/>
</dbReference>
<reference evidence="3" key="2">
    <citation type="journal article" date="2021" name="PeerJ">
        <title>Extensive microbial diversity within the chicken gut microbiome revealed by metagenomics and culture.</title>
        <authorList>
            <person name="Gilroy R."/>
            <person name="Ravi A."/>
            <person name="Getino M."/>
            <person name="Pursley I."/>
            <person name="Horton D.L."/>
            <person name="Alikhan N.F."/>
            <person name="Baker D."/>
            <person name="Gharbi K."/>
            <person name="Hall N."/>
            <person name="Watson M."/>
            <person name="Adriaenssens E.M."/>
            <person name="Foster-Nyarko E."/>
            <person name="Jarju S."/>
            <person name="Secka A."/>
            <person name="Antonio M."/>
            <person name="Oren A."/>
            <person name="Chaudhuri R.R."/>
            <person name="La Ragione R."/>
            <person name="Hildebrand F."/>
            <person name="Pallen M.J."/>
        </authorList>
    </citation>
    <scope>NUCLEOTIDE SEQUENCE</scope>
    <source>
        <strain evidence="3">ChiBcec16-1751</strain>
    </source>
</reference>
<dbReference type="EMBL" id="DVJJ01000150">
    <property type="protein sequence ID" value="HIS65673.1"/>
    <property type="molecule type" value="Genomic_DNA"/>
</dbReference>
<reference evidence="3" key="1">
    <citation type="submission" date="2020-10" db="EMBL/GenBank/DDBJ databases">
        <authorList>
            <person name="Gilroy R."/>
        </authorList>
    </citation>
    <scope>NUCLEOTIDE SEQUENCE</scope>
    <source>
        <strain evidence="3">ChiBcec16-1751</strain>
    </source>
</reference>
<feature type="signal peptide" evidence="1">
    <location>
        <begin position="1"/>
        <end position="27"/>
    </location>
</feature>
<protein>
    <submittedName>
        <fullName evidence="3">CHAP domain-containing protein</fullName>
    </submittedName>
</protein>
<dbReference type="InterPro" id="IPR038765">
    <property type="entry name" value="Papain-like_cys_pep_sf"/>
</dbReference>
<dbReference type="AlphaFoldDB" id="A0A9D1FB80"/>
<accession>A0A9D1FB80</accession>
<evidence type="ECO:0000259" key="2">
    <source>
        <dbReference type="PROSITE" id="PS50911"/>
    </source>
</evidence>
<name>A0A9D1FB80_9FIRM</name>
<dbReference type="Pfam" id="PF05257">
    <property type="entry name" value="CHAP"/>
    <property type="match status" value="1"/>
</dbReference>
<dbReference type="Gene3D" id="3.90.1720.10">
    <property type="entry name" value="endopeptidase domain like (from Nostoc punctiforme)"/>
    <property type="match status" value="1"/>
</dbReference>
<proteinExistence type="predicted"/>
<keyword evidence="1" id="KW-0732">Signal</keyword>
<evidence type="ECO:0000313" key="4">
    <source>
        <dbReference type="Proteomes" id="UP000886741"/>
    </source>
</evidence>
<dbReference type="InterPro" id="IPR007921">
    <property type="entry name" value="CHAP_dom"/>
</dbReference>
<sequence>MQKLHRKAAYTLSVVTAAAAVIFTAAAATLYFDVTPGDWYYTETGRHGASNILGDFYSAQSDTYSLSPFEYVNKRNLLFFTGWTGKVQLDFPLSAVDAVTEELVVSLNRRMLQENAPKVIAELGESIDGIEKHLTNYGSSIYDCYQITTILPNSKNNVPAGVALSGKQEYYGYSLQVSDILTQDSWHQMAEATGKDPWQCTWWAWGRAAQYLKLAYGQSLVDLCDGVTLLGNGGDYYHTLSPYFQSSATIPKSNSIVSWSGGQYGHVGYVEAVDDNGIWVSMADAGHAWRGITYIPKSHDPDNLYPLHWYGESERCNGFIYLDSPK</sequence>
<comment type="caution">
    <text evidence="3">The sequence shown here is derived from an EMBL/GenBank/DDBJ whole genome shotgun (WGS) entry which is preliminary data.</text>
</comment>
<feature type="domain" description="Peptidase C51" evidence="2">
    <location>
        <begin position="175"/>
        <end position="308"/>
    </location>
</feature>
<gene>
    <name evidence="3" type="ORF">IAA83_09970</name>
</gene>
<organism evidence="3 4">
    <name type="scientific">Candidatus Avoscillospira avistercoris</name>
    <dbReference type="NCBI Taxonomy" id="2840707"/>
    <lineage>
        <taxon>Bacteria</taxon>
        <taxon>Bacillati</taxon>
        <taxon>Bacillota</taxon>
        <taxon>Clostridia</taxon>
        <taxon>Eubacteriales</taxon>
        <taxon>Oscillospiraceae</taxon>
        <taxon>Oscillospiraceae incertae sedis</taxon>
        <taxon>Candidatus Avoscillospira</taxon>
    </lineage>
</organism>
<dbReference type="Proteomes" id="UP000886741">
    <property type="component" value="Unassembled WGS sequence"/>
</dbReference>
<feature type="chain" id="PRO_5038601017" evidence="1">
    <location>
        <begin position="28"/>
        <end position="326"/>
    </location>
</feature>
<dbReference type="PROSITE" id="PS50911">
    <property type="entry name" value="CHAP"/>
    <property type="match status" value="1"/>
</dbReference>